<dbReference type="EMBL" id="AP025325">
    <property type="protein sequence ID" value="BDD13052.1"/>
    <property type="molecule type" value="Genomic_DNA"/>
</dbReference>
<keyword evidence="1" id="KW-0614">Plasmid</keyword>
<sequence>MKTLKQTLILGVMALIMLGCDSDNDIAKPEFETGFYGLATYGAGDCFHSMPPPKIETAPYDGVLYFFPAVAYKEAIKDISPVDAYQTIKNVLSQAVATQVKKGEYAVALEAGEYIVLYVDEHLDEHGWNHDRITVESGKVTRNDFKFIRCLTS</sequence>
<protein>
    <recommendedName>
        <fullName evidence="3">NlpE C-terminal OB domain-containing protein</fullName>
    </recommendedName>
</protein>
<dbReference type="AlphaFoldDB" id="A0AAU9D1P6"/>
<evidence type="ECO:0008006" key="3">
    <source>
        <dbReference type="Google" id="ProtNLM"/>
    </source>
</evidence>
<dbReference type="PROSITE" id="PS51257">
    <property type="entry name" value="PROKAR_LIPOPROTEIN"/>
    <property type="match status" value="1"/>
</dbReference>
<keyword evidence="2" id="KW-1185">Reference proteome</keyword>
<evidence type="ECO:0000313" key="1">
    <source>
        <dbReference type="EMBL" id="BDD13052.1"/>
    </source>
</evidence>
<dbReference type="RefSeq" id="WP_338396271.1">
    <property type="nucleotide sequence ID" value="NZ_AP025325.1"/>
</dbReference>
<dbReference type="Proteomes" id="UP001348817">
    <property type="component" value="Plasmid pFA11"/>
</dbReference>
<reference evidence="1 2" key="1">
    <citation type="submission" date="2021-12" db="EMBL/GenBank/DDBJ databases">
        <title>Genome sequencing of bacteria with rrn-lacking chromosome and rrn-plasmid.</title>
        <authorList>
            <person name="Anda M."/>
            <person name="Iwasaki W."/>
        </authorList>
    </citation>
    <scope>NUCLEOTIDE SEQUENCE [LARGE SCALE GENOMIC DNA]</scope>
    <source>
        <strain evidence="1 2">DSM 100852</strain>
        <plasmid evidence="1 2">pFA11</plasmid>
    </source>
</reference>
<name>A0AAU9D1P6_9BACT</name>
<organism evidence="1 2">
    <name type="scientific">Fulvitalea axinellae</name>
    <dbReference type="NCBI Taxonomy" id="1182444"/>
    <lineage>
        <taxon>Bacteria</taxon>
        <taxon>Pseudomonadati</taxon>
        <taxon>Bacteroidota</taxon>
        <taxon>Cytophagia</taxon>
        <taxon>Cytophagales</taxon>
        <taxon>Persicobacteraceae</taxon>
        <taxon>Fulvitalea</taxon>
    </lineage>
</organism>
<geneLocation type="plasmid" evidence="1 2">
    <name>pFA11</name>
</geneLocation>
<gene>
    <name evidence="1" type="ORF">FUAX_54840</name>
</gene>
<evidence type="ECO:0000313" key="2">
    <source>
        <dbReference type="Proteomes" id="UP001348817"/>
    </source>
</evidence>
<accession>A0AAU9D1P6</accession>
<proteinExistence type="predicted"/>
<dbReference type="KEGG" id="fax:FUAX_54840"/>